<dbReference type="AlphaFoldDB" id="A0A9Q9SV22"/>
<dbReference type="EMBL" id="CP017708">
    <property type="protein sequence ID" value="WAN70182.1"/>
    <property type="molecule type" value="Genomic_DNA"/>
</dbReference>
<protein>
    <submittedName>
        <fullName evidence="1">Uncharacterized protein</fullName>
    </submittedName>
</protein>
<sequence length="52" mass="5817">MVQQRLSAVVVLSEARLETEEIRSGLGGLLVIQERILLKPSNRYVVILLLSL</sequence>
<gene>
    <name evidence="1" type="ORF">BJP36_39710</name>
</gene>
<organism evidence="1">
    <name type="scientific">Moorena producens (strain JHB)</name>
    <dbReference type="NCBI Taxonomy" id="1454205"/>
    <lineage>
        <taxon>Bacteria</taxon>
        <taxon>Bacillati</taxon>
        <taxon>Cyanobacteriota</taxon>
        <taxon>Cyanophyceae</taxon>
        <taxon>Coleofasciculales</taxon>
        <taxon>Coleofasciculaceae</taxon>
        <taxon>Moorena</taxon>
    </lineage>
</organism>
<accession>A0A9Q9SV22</accession>
<name>A0A9Q9SV22_MOOP1</name>
<reference evidence="1" key="1">
    <citation type="journal article" date="2017" name="Proc. Natl. Acad. Sci. U.S.A.">
        <title>Comparative genomics uncovers the prolific and distinctive metabolic potential of the cyanobacterial genus Moorea.</title>
        <authorList>
            <person name="Leao T."/>
            <person name="Castelao G."/>
            <person name="Korobeynikov A."/>
            <person name="Monroe E.A."/>
            <person name="Podell S."/>
            <person name="Glukhov E."/>
            <person name="Allen E.E."/>
            <person name="Gerwick W.H."/>
            <person name="Gerwick L."/>
        </authorList>
    </citation>
    <scope>NUCLEOTIDE SEQUENCE</scope>
    <source>
        <strain evidence="1">JHB</strain>
    </source>
</reference>
<reference evidence="1" key="2">
    <citation type="submission" date="2022-10" db="EMBL/GenBank/DDBJ databases">
        <authorList>
            <person name="Ngo T.-E."/>
        </authorList>
    </citation>
    <scope>NUCLEOTIDE SEQUENCE</scope>
    <source>
        <strain evidence="1">JHB</strain>
    </source>
</reference>
<evidence type="ECO:0000313" key="1">
    <source>
        <dbReference type="EMBL" id="WAN70182.1"/>
    </source>
</evidence>
<proteinExistence type="predicted"/>
<dbReference type="Proteomes" id="UP000176944">
    <property type="component" value="Chromosome"/>
</dbReference>